<dbReference type="SUPFAM" id="SSF51735">
    <property type="entry name" value="NAD(P)-binding Rossmann-fold domains"/>
    <property type="match status" value="1"/>
</dbReference>
<dbReference type="PRINTS" id="PR00081">
    <property type="entry name" value="GDHRDH"/>
</dbReference>
<gene>
    <name evidence="3" type="ORF">MM415A02008_0008</name>
    <name evidence="2" type="ORF">MM415B00381_0056</name>
</gene>
<evidence type="ECO:0000313" key="3">
    <source>
        <dbReference type="EMBL" id="QJA74439.1"/>
    </source>
</evidence>
<evidence type="ECO:0000256" key="1">
    <source>
        <dbReference type="ARBA" id="ARBA00006484"/>
    </source>
</evidence>
<dbReference type="EMBL" id="MT141543">
    <property type="protein sequence ID" value="QJA65743.1"/>
    <property type="molecule type" value="Genomic_DNA"/>
</dbReference>
<dbReference type="PANTHER" id="PTHR42760">
    <property type="entry name" value="SHORT-CHAIN DEHYDROGENASES/REDUCTASES FAMILY MEMBER"/>
    <property type="match status" value="1"/>
</dbReference>
<evidence type="ECO:0000313" key="2">
    <source>
        <dbReference type="EMBL" id="QJA65743.1"/>
    </source>
</evidence>
<dbReference type="PRINTS" id="PR00080">
    <property type="entry name" value="SDRFAMILY"/>
</dbReference>
<dbReference type="AlphaFoldDB" id="A0A6M3JWK7"/>
<dbReference type="GO" id="GO:0016616">
    <property type="term" value="F:oxidoreductase activity, acting on the CH-OH group of donors, NAD or NADP as acceptor"/>
    <property type="evidence" value="ECO:0007669"/>
    <property type="project" value="TreeGrafter"/>
</dbReference>
<dbReference type="InterPro" id="IPR036291">
    <property type="entry name" value="NAD(P)-bd_dom_sf"/>
</dbReference>
<dbReference type="InterPro" id="IPR002347">
    <property type="entry name" value="SDR_fam"/>
</dbReference>
<comment type="similarity">
    <text evidence="1">Belongs to the short-chain dehydrogenases/reductases (SDR) family.</text>
</comment>
<accession>A0A6M3JWK7</accession>
<dbReference type="Pfam" id="PF00106">
    <property type="entry name" value="adh_short"/>
    <property type="match status" value="1"/>
</dbReference>
<protein>
    <submittedName>
        <fullName evidence="3">Putative SDR family NAD(P)-dependent oxidoreductase</fullName>
    </submittedName>
</protein>
<dbReference type="EMBL" id="MT142098">
    <property type="protein sequence ID" value="QJA74439.1"/>
    <property type="molecule type" value="Genomic_DNA"/>
</dbReference>
<reference evidence="3" key="1">
    <citation type="submission" date="2020-03" db="EMBL/GenBank/DDBJ databases">
        <title>The deep terrestrial virosphere.</title>
        <authorList>
            <person name="Holmfeldt K."/>
            <person name="Nilsson E."/>
            <person name="Simone D."/>
            <person name="Lopez-Fernandez M."/>
            <person name="Wu X."/>
            <person name="de Brujin I."/>
            <person name="Lundin D."/>
            <person name="Andersson A."/>
            <person name="Bertilsson S."/>
            <person name="Dopson M."/>
        </authorList>
    </citation>
    <scope>NUCLEOTIDE SEQUENCE</scope>
    <source>
        <strain evidence="3">MM415A02008</strain>
        <strain evidence="2">MM415B00381</strain>
    </source>
</reference>
<proteinExistence type="inferred from homology"/>
<sequence>MNKTVFLTGSGGNLGPIWTEILEADGYKVFGIDLPRYDVRDKIGMLIAKKECISRYGVPNVIINNAAIDPKPQGESGISDNFSDMIDVNLKGAENVIHTFAEDMKVKGGVIINIGSMLGFVAANPQLYPEGFMKPYGYGASKAGLLGLTRNVGVYYGKWGIRCVMLALGPVESDKWNPEFRAKLVQTMPLGRFISKEDLKAGLMFCINSPNFNARGLLIDGGYSAR</sequence>
<dbReference type="Gene3D" id="3.40.50.720">
    <property type="entry name" value="NAD(P)-binding Rossmann-like Domain"/>
    <property type="match status" value="1"/>
</dbReference>
<name>A0A6M3JWK7_9ZZZZ</name>
<organism evidence="3">
    <name type="scientific">viral metagenome</name>
    <dbReference type="NCBI Taxonomy" id="1070528"/>
    <lineage>
        <taxon>unclassified sequences</taxon>
        <taxon>metagenomes</taxon>
        <taxon>organismal metagenomes</taxon>
    </lineage>
</organism>